<evidence type="ECO:0000256" key="2">
    <source>
        <dbReference type="ARBA" id="ARBA00022741"/>
    </source>
</evidence>
<protein>
    <recommendedName>
        <fullName evidence="9">DNA 3'-5' helicase</fullName>
        <ecNumber evidence="9">5.6.2.4</ecNumber>
    </recommendedName>
    <alternativeName>
        <fullName evidence="10">DNA 3'-5' helicase II</fullName>
    </alternativeName>
</protein>
<evidence type="ECO:0000256" key="4">
    <source>
        <dbReference type="ARBA" id="ARBA00022806"/>
    </source>
</evidence>
<dbReference type="SUPFAM" id="SSF53098">
    <property type="entry name" value="Ribonuclease H-like"/>
    <property type="match status" value="1"/>
</dbReference>
<dbReference type="InterPro" id="IPR036397">
    <property type="entry name" value="RNaseH_sf"/>
</dbReference>
<evidence type="ECO:0000256" key="13">
    <source>
        <dbReference type="SAM" id="MobiDB-lite"/>
    </source>
</evidence>
<dbReference type="EC" id="5.6.2.4" evidence="9"/>
<dbReference type="Pfam" id="PF00580">
    <property type="entry name" value="UvrD-helicase"/>
    <property type="match status" value="1"/>
</dbReference>
<evidence type="ECO:0000313" key="16">
    <source>
        <dbReference type="EMBL" id="MFB9896382.1"/>
    </source>
</evidence>
<sequence length="918" mass="104005">MQDPAAAGWTPDDTQQRIIDTQTGRHLVLAPPGCGKTQILAERIRRAHAGGVVYGDMLCLTFTNRAARGMRDRIRDHVDGEAAADIFVGNVHRYCSRFLFENGLVPAESAVIDDDTTVSIIAMYMNEMEERVLTDGRRRRYYSQVMFFAHLMIELELGIPKPLRLHPECATRDDIAVMRTICRLQDRPFTAEAMADIYEHNDFYRDLVEADAFDAALRPTARQTLLKMRYAHAYTAYKRQNNLIDFEDLLLYTYAALRAGGAYRRYPWVQVDEVQDLNLLQLAIVDELTDGTQTGDGPTVMYLGDEQQAIFSFMGAKLQTLELLKTRCTGHIHHLGVNHRSPKYLVDLLNAYATNELGSDPDLLPRPQGGGAAAGHELQLVGSDTLETEYDDVARLARTLAEGHGEETTAVIVSSNNDADTVSRRLEQEGMSHFKVSGTDLFATPEVKLLLAHLSVLANDRNFLAWSRLMKGMMVCQTNASARQFVHQLEARAISPTDLLDYEGTTCVQEFVRLYDGGDLVVFDTETTGLNVFEDDIVQIAAERIRQGKTVARFSVHIETGRDIPRMLGDIVNPIIEERRHQTLCGHAEALQRFLDFVGNDVLVGHNAEYDYRIMDYNLRRCLPAADWQREHPVCLDSLRLIRLLRPDLKAFKLKMLLRELQLEGENSHLADADVHATVSLLGYCRRRAQEMVDSQQEYLARPGVQERIRLLRRNYGGLFKDARSRLYRRPDDAASEGQDMPGGDNTAAGRDAAAPAVVAELQRFYDALRRQGWCPEVKKLDYILRFLADDIIDASREPSLKEQLDRHIMEMNTFKEADLCGSTTIADRLFVTTIHKAKGLEFDNVIVFDVVDGRIPNYYSEGNPAQLAEDARKLYVAMSRARRRLFIAYSRLRQVGRDLKPQRLSRFMGSVRGMFKE</sequence>
<feature type="region of interest" description="Disordered" evidence="13">
    <location>
        <begin position="731"/>
        <end position="752"/>
    </location>
</feature>
<evidence type="ECO:0000256" key="1">
    <source>
        <dbReference type="ARBA" id="ARBA00009922"/>
    </source>
</evidence>
<dbReference type="GO" id="GO:0004527">
    <property type="term" value="F:exonuclease activity"/>
    <property type="evidence" value="ECO:0007669"/>
    <property type="project" value="UniProtKB-KW"/>
</dbReference>
<dbReference type="CDD" id="cd06127">
    <property type="entry name" value="DEDDh"/>
    <property type="match status" value="1"/>
</dbReference>
<dbReference type="InterPro" id="IPR012337">
    <property type="entry name" value="RNaseH-like_sf"/>
</dbReference>
<evidence type="ECO:0000256" key="8">
    <source>
        <dbReference type="ARBA" id="ARBA00034617"/>
    </source>
</evidence>
<dbReference type="Proteomes" id="UP001589688">
    <property type="component" value="Unassembled WGS sequence"/>
</dbReference>
<comment type="similarity">
    <text evidence="1">Belongs to the helicase family. UvrD subfamily.</text>
</comment>
<keyword evidence="16" id="KW-0269">Exonuclease</keyword>
<dbReference type="RefSeq" id="WP_027952403.1">
    <property type="nucleotide sequence ID" value="NZ_JADU01000018.1"/>
</dbReference>
<evidence type="ECO:0000256" key="6">
    <source>
        <dbReference type="ARBA" id="ARBA00023125"/>
    </source>
</evidence>
<dbReference type="Pfam" id="PF13361">
    <property type="entry name" value="UvrD_C"/>
    <property type="match status" value="1"/>
</dbReference>
<dbReference type="PROSITE" id="PS51198">
    <property type="entry name" value="UVRD_HELICASE_ATP_BIND"/>
    <property type="match status" value="1"/>
</dbReference>
<dbReference type="InterPro" id="IPR014017">
    <property type="entry name" value="DNA_helicase_UvrD-like_C"/>
</dbReference>
<dbReference type="InterPro" id="IPR013986">
    <property type="entry name" value="DExx_box_DNA_helicase_dom_sf"/>
</dbReference>
<dbReference type="Pfam" id="PF00929">
    <property type="entry name" value="RNase_T"/>
    <property type="match status" value="1"/>
</dbReference>
<keyword evidence="7" id="KW-0413">Isomerase</keyword>
<dbReference type="InterPro" id="IPR027417">
    <property type="entry name" value="P-loop_NTPase"/>
</dbReference>
<dbReference type="SMART" id="SM00479">
    <property type="entry name" value="EXOIII"/>
    <property type="match status" value="1"/>
</dbReference>
<evidence type="ECO:0000256" key="9">
    <source>
        <dbReference type="ARBA" id="ARBA00034808"/>
    </source>
</evidence>
<keyword evidence="16" id="KW-0540">Nuclease</keyword>
<dbReference type="EMBL" id="JBHLZF010000001">
    <property type="protein sequence ID" value="MFB9896382.1"/>
    <property type="molecule type" value="Genomic_DNA"/>
</dbReference>
<dbReference type="Gene3D" id="1.10.486.10">
    <property type="entry name" value="PCRA, domain 4"/>
    <property type="match status" value="1"/>
</dbReference>
<evidence type="ECO:0000256" key="5">
    <source>
        <dbReference type="ARBA" id="ARBA00022840"/>
    </source>
</evidence>
<reference evidence="16 17" key="1">
    <citation type="submission" date="2024-09" db="EMBL/GenBank/DDBJ databases">
        <authorList>
            <person name="Sun Q."/>
            <person name="Mori K."/>
        </authorList>
    </citation>
    <scope>NUCLEOTIDE SEQUENCE [LARGE SCALE GENOMIC DNA]</scope>
    <source>
        <strain evidence="16 17">ATCC 51272</strain>
    </source>
</reference>
<dbReference type="InterPro" id="IPR013520">
    <property type="entry name" value="Ribonucl_H"/>
</dbReference>
<dbReference type="InterPro" id="IPR000212">
    <property type="entry name" value="DNA_helicase_UvrD/REP"/>
</dbReference>
<evidence type="ECO:0000313" key="17">
    <source>
        <dbReference type="Proteomes" id="UP001589688"/>
    </source>
</evidence>
<evidence type="ECO:0000256" key="12">
    <source>
        <dbReference type="PROSITE-ProRule" id="PRU00560"/>
    </source>
</evidence>
<evidence type="ECO:0000256" key="3">
    <source>
        <dbReference type="ARBA" id="ARBA00022801"/>
    </source>
</evidence>
<keyword evidence="17" id="KW-1185">Reference proteome</keyword>
<dbReference type="Gene3D" id="1.10.10.160">
    <property type="match status" value="1"/>
</dbReference>
<proteinExistence type="inferred from homology"/>
<comment type="caution">
    <text evidence="16">The sequence shown here is derived from an EMBL/GenBank/DDBJ whole genome shotgun (WGS) entry which is preliminary data.</text>
</comment>
<evidence type="ECO:0000256" key="10">
    <source>
        <dbReference type="ARBA" id="ARBA00034923"/>
    </source>
</evidence>
<dbReference type="PANTHER" id="PTHR11070:SF2">
    <property type="entry name" value="ATP-DEPENDENT DNA HELICASE SRS2"/>
    <property type="match status" value="1"/>
</dbReference>
<keyword evidence="4 12" id="KW-0347">Helicase</keyword>
<keyword evidence="3 12" id="KW-0378">Hydrolase</keyword>
<dbReference type="PANTHER" id="PTHR11070">
    <property type="entry name" value="UVRD / RECB / PCRA DNA HELICASE FAMILY MEMBER"/>
    <property type="match status" value="1"/>
</dbReference>
<feature type="binding site" evidence="12">
    <location>
        <begin position="30"/>
        <end position="37"/>
    </location>
    <ligand>
        <name>ATP</name>
        <dbReference type="ChEBI" id="CHEBI:30616"/>
    </ligand>
</feature>
<keyword evidence="2 12" id="KW-0547">Nucleotide-binding</keyword>
<name>A0ABV5ZG79_9BACT</name>
<dbReference type="InterPro" id="IPR014016">
    <property type="entry name" value="UvrD-like_ATP-bd"/>
</dbReference>
<comment type="catalytic activity">
    <reaction evidence="11">
        <text>ATP + H2O = ADP + phosphate + H(+)</text>
        <dbReference type="Rhea" id="RHEA:13065"/>
        <dbReference type="ChEBI" id="CHEBI:15377"/>
        <dbReference type="ChEBI" id="CHEBI:15378"/>
        <dbReference type="ChEBI" id="CHEBI:30616"/>
        <dbReference type="ChEBI" id="CHEBI:43474"/>
        <dbReference type="ChEBI" id="CHEBI:456216"/>
        <dbReference type="EC" id="5.6.2.4"/>
    </reaction>
</comment>
<gene>
    <name evidence="16" type="ORF">ACFFK8_00705</name>
</gene>
<keyword evidence="6" id="KW-0238">DNA-binding</keyword>
<dbReference type="PROSITE" id="PS51217">
    <property type="entry name" value="UVRD_HELICASE_CTER"/>
    <property type="match status" value="1"/>
</dbReference>
<organism evidence="16 17">
    <name type="scientific">Hallella seregens ATCC 51272</name>
    <dbReference type="NCBI Taxonomy" id="1336250"/>
    <lineage>
        <taxon>Bacteria</taxon>
        <taxon>Pseudomonadati</taxon>
        <taxon>Bacteroidota</taxon>
        <taxon>Bacteroidia</taxon>
        <taxon>Bacteroidales</taxon>
        <taxon>Prevotellaceae</taxon>
        <taxon>Hallella</taxon>
    </lineage>
</organism>
<dbReference type="SUPFAM" id="SSF52540">
    <property type="entry name" value="P-loop containing nucleoside triphosphate hydrolases"/>
    <property type="match status" value="1"/>
</dbReference>
<evidence type="ECO:0000256" key="11">
    <source>
        <dbReference type="ARBA" id="ARBA00048988"/>
    </source>
</evidence>
<feature type="domain" description="UvrD-like helicase C-terminal" evidence="15">
    <location>
        <begin position="343"/>
        <end position="840"/>
    </location>
</feature>
<dbReference type="Gene3D" id="3.40.50.300">
    <property type="entry name" value="P-loop containing nucleotide triphosphate hydrolases"/>
    <property type="match status" value="4"/>
</dbReference>
<evidence type="ECO:0000256" key="7">
    <source>
        <dbReference type="ARBA" id="ARBA00023235"/>
    </source>
</evidence>
<comment type="catalytic activity">
    <reaction evidence="8">
        <text>Couples ATP hydrolysis with the unwinding of duplex DNA by translocating in the 3'-5' direction.</text>
        <dbReference type="EC" id="5.6.2.4"/>
    </reaction>
</comment>
<accession>A0ABV5ZG79</accession>
<keyword evidence="5 12" id="KW-0067">ATP-binding</keyword>
<evidence type="ECO:0000259" key="14">
    <source>
        <dbReference type="PROSITE" id="PS51198"/>
    </source>
</evidence>
<evidence type="ECO:0000259" key="15">
    <source>
        <dbReference type="PROSITE" id="PS51217"/>
    </source>
</evidence>
<feature type="domain" description="UvrD-like helicase ATP-binding" evidence="14">
    <location>
        <begin position="9"/>
        <end position="342"/>
    </location>
</feature>
<dbReference type="Gene3D" id="3.30.420.10">
    <property type="entry name" value="Ribonuclease H-like superfamily/Ribonuclease H"/>
    <property type="match status" value="1"/>
</dbReference>